<dbReference type="InterPro" id="IPR007867">
    <property type="entry name" value="GMC_OxRtase_C"/>
</dbReference>
<evidence type="ECO:0000256" key="17">
    <source>
        <dbReference type="RuleBase" id="RU003968"/>
    </source>
</evidence>
<dbReference type="PROSITE" id="PS00623">
    <property type="entry name" value="GMC_OXRED_1"/>
    <property type="match status" value="1"/>
</dbReference>
<keyword evidence="7 17" id="KW-0285">Flavoprotein</keyword>
<evidence type="ECO:0000256" key="8">
    <source>
        <dbReference type="ARBA" id="ARBA00022827"/>
    </source>
</evidence>
<comment type="catalytic activity">
    <reaction evidence="10">
        <text>pyranose + acceptor = pyranos-2-ulose + reduced acceptor.</text>
        <dbReference type="EC" id="1.1.99.29"/>
    </reaction>
</comment>
<dbReference type="GO" id="GO:0050660">
    <property type="term" value="F:flavin adenine dinucleotide binding"/>
    <property type="evidence" value="ECO:0007669"/>
    <property type="project" value="InterPro"/>
</dbReference>
<dbReference type="SUPFAM" id="SSF54373">
    <property type="entry name" value="FAD-linked reductases, C-terminal domain"/>
    <property type="match status" value="1"/>
</dbReference>
<evidence type="ECO:0000256" key="16">
    <source>
        <dbReference type="PIRSR" id="PIRSR000137-2"/>
    </source>
</evidence>
<keyword evidence="18" id="KW-0732">Signal</keyword>
<feature type="active site" description="Proton donor" evidence="15">
    <location>
        <position position="539"/>
    </location>
</feature>
<comment type="catalytic activity">
    <reaction evidence="13">
        <text>a pyranoside + acceptor = a pyranosid-3-ulose + reduced acceptor.</text>
        <dbReference type="EC" id="1.1.99.29"/>
    </reaction>
</comment>
<dbReference type="InterPro" id="IPR036188">
    <property type="entry name" value="FAD/NAD-bd_sf"/>
</dbReference>
<evidence type="ECO:0000256" key="7">
    <source>
        <dbReference type="ARBA" id="ARBA00022630"/>
    </source>
</evidence>
<organism evidence="21 22">
    <name type="scientific">Gymnopilus dilepis</name>
    <dbReference type="NCBI Taxonomy" id="231916"/>
    <lineage>
        <taxon>Eukaryota</taxon>
        <taxon>Fungi</taxon>
        <taxon>Dikarya</taxon>
        <taxon>Basidiomycota</taxon>
        <taxon>Agaricomycotina</taxon>
        <taxon>Agaricomycetes</taxon>
        <taxon>Agaricomycetidae</taxon>
        <taxon>Agaricales</taxon>
        <taxon>Agaricineae</taxon>
        <taxon>Hymenogastraceae</taxon>
        <taxon>Gymnopilus</taxon>
    </lineage>
</organism>
<evidence type="ECO:0000313" key="22">
    <source>
        <dbReference type="Proteomes" id="UP000284706"/>
    </source>
</evidence>
<dbReference type="AlphaFoldDB" id="A0A409Y0B2"/>
<feature type="signal peptide" evidence="18">
    <location>
        <begin position="1"/>
        <end position="18"/>
    </location>
</feature>
<comment type="subunit">
    <text evidence="4">Monomer.</text>
</comment>
<evidence type="ECO:0000256" key="4">
    <source>
        <dbReference type="ARBA" id="ARBA00011245"/>
    </source>
</evidence>
<comment type="function">
    <text evidence="9">Catalyzes the single-oxidation or sequential double oxidation reaction of carbohydrates primarily at carbon-2 and/or carbon-3 with the concomitant reduction of the flavin. The enzyme exhibits a broad sugar substrate specificity, oxidizing different aldopyranoses to the corresponding C-1, C-2, C-3 or C-1,2, C-2,3 and C-3,4 (di)dehydro sugars with substrate-specific regioselectivity. Accepts only a narrow range of electron acceptors such as substituted benzoquinones and complexed metal ions and reacts extremely slowly with O(2) as acceptor. May play a role in the natural recycling of plant matter by oxidizing all major monosaccharides in lignocellulose and by reducing quinone compounds or reactive radical species generated during lignin depolymerization.</text>
</comment>
<evidence type="ECO:0000256" key="14">
    <source>
        <dbReference type="ARBA" id="ARBA00034059"/>
    </source>
</evidence>
<evidence type="ECO:0000256" key="11">
    <source>
        <dbReference type="ARBA" id="ARBA00034010"/>
    </source>
</evidence>
<name>A0A409Y0B2_9AGAR</name>
<dbReference type="Pfam" id="PF05199">
    <property type="entry name" value="GMC_oxred_C"/>
    <property type="match status" value="1"/>
</dbReference>
<reference evidence="21 22" key="1">
    <citation type="journal article" date="2018" name="Evol. Lett.">
        <title>Horizontal gene cluster transfer increased hallucinogenic mushroom diversity.</title>
        <authorList>
            <person name="Reynolds H.T."/>
            <person name="Vijayakumar V."/>
            <person name="Gluck-Thaler E."/>
            <person name="Korotkin H.B."/>
            <person name="Matheny P.B."/>
            <person name="Slot J.C."/>
        </authorList>
    </citation>
    <scope>NUCLEOTIDE SEQUENCE [LARGE SCALE GENOMIC DNA]</scope>
    <source>
        <strain evidence="21 22">SRW20</strain>
    </source>
</reference>
<dbReference type="Gene3D" id="3.30.560.10">
    <property type="entry name" value="Glucose Oxidase, domain 3"/>
    <property type="match status" value="1"/>
</dbReference>
<evidence type="ECO:0000256" key="13">
    <source>
        <dbReference type="ARBA" id="ARBA00034050"/>
    </source>
</evidence>
<evidence type="ECO:0000256" key="18">
    <source>
        <dbReference type="SAM" id="SignalP"/>
    </source>
</evidence>
<sequence>MFLLRLALFLGAILPVFSKLLTNPSQLPKSQYDFVIVGAGAAGGVLANRLTENPNFSVLVIEAGVTNCIRNEDQLATIVPFLAPSIEPQSAITWNFTTVPQKGLNDRVLSYSRGRILGGSTSINFLTYNRGSDDEYDRLAILTEDKGWSSDSIQKYYLKSSRIVKPPGKSSVGDVDSKAHGNGPVQISLPAFSLPLDSLVVKASKLLGGRFSYNLDLQSGDSVGFSLAQSAVDSTGKRSSSATAYIQPALSRKNLDILIQTQVTRLISSGTTKNGPLINKVEFAQSAKGLNQRTAKKFTVTAKNEVILSAGSINTPQILLLSGIGNKTTLATMGIKALVDLPDVGQHLQDHPILSNYFNVSSNTTWDNVLRDPAVAGADLTQWNTTGQGLFANAPGSSLGFVRLPENSTIFETFPDPSAGPLSGNMEMIFADGFAATVSPQPPTGNFITVNTAVVSPASRGSITLASTDPFAFPNIDPAFMTSPFDVFAMTQVVKDVRQFLSSSPFKGFIASPFGEMGAAQTDDQIAAAAKDGVVTIWHPTSTARMSPKGASWGVVDSDLLVKGVCGLRVVDASVFPNIPAAHTTGPVYIVAERAADLIKAAWS</sequence>
<dbReference type="Gene3D" id="3.50.50.60">
    <property type="entry name" value="FAD/NAD(P)-binding domain"/>
    <property type="match status" value="1"/>
</dbReference>
<dbReference type="GO" id="GO:0005576">
    <property type="term" value="C:extracellular region"/>
    <property type="evidence" value="ECO:0007669"/>
    <property type="project" value="UniProtKB-SubCell"/>
</dbReference>
<feature type="domain" description="Glucose-methanol-choline oxidoreductase N-terminal" evidence="20">
    <location>
        <begin position="311"/>
        <end position="325"/>
    </location>
</feature>
<comment type="cofactor">
    <cofactor evidence="1 16">
        <name>FAD</name>
        <dbReference type="ChEBI" id="CHEBI:57692"/>
    </cofactor>
</comment>
<dbReference type="InterPro" id="IPR000172">
    <property type="entry name" value="GMC_OxRdtase_N"/>
</dbReference>
<dbReference type="Proteomes" id="UP000284706">
    <property type="component" value="Unassembled WGS sequence"/>
</dbReference>
<comment type="catalytic activity">
    <reaction evidence="14">
        <text>a pyranoside + acceptor = a pyranosid-3,4-diulose + reduced acceptor.</text>
        <dbReference type="EC" id="1.1.99.29"/>
    </reaction>
</comment>
<dbReference type="GO" id="GO:0033718">
    <property type="term" value="F:pyranose dehydrogenase (acceptor) activity"/>
    <property type="evidence" value="ECO:0007669"/>
    <property type="project" value="UniProtKB-EC"/>
</dbReference>
<evidence type="ECO:0000256" key="2">
    <source>
        <dbReference type="ARBA" id="ARBA00004613"/>
    </source>
</evidence>
<dbReference type="SUPFAM" id="SSF51905">
    <property type="entry name" value="FAD/NAD(P)-binding domain"/>
    <property type="match status" value="1"/>
</dbReference>
<dbReference type="STRING" id="231916.A0A409Y0B2"/>
<dbReference type="PIRSF" id="PIRSF000137">
    <property type="entry name" value="Alcohol_oxidase"/>
    <property type="match status" value="1"/>
</dbReference>
<feature type="binding site" evidence="16">
    <location>
        <begin position="538"/>
        <end position="539"/>
    </location>
    <ligand>
        <name>FAD</name>
        <dbReference type="ChEBI" id="CHEBI:57692"/>
    </ligand>
</feature>
<evidence type="ECO:0000256" key="3">
    <source>
        <dbReference type="ARBA" id="ARBA00010790"/>
    </source>
</evidence>
<evidence type="ECO:0000259" key="20">
    <source>
        <dbReference type="PROSITE" id="PS00624"/>
    </source>
</evidence>
<protein>
    <recommendedName>
        <fullName evidence="5">pyranose dehydrogenase (acceptor)</fullName>
        <ecNumber evidence="5">1.1.99.29</ecNumber>
    </recommendedName>
</protein>
<accession>A0A409Y0B2</accession>
<comment type="catalytic activity">
    <reaction evidence="12">
        <text>pyranose + acceptor = pyranos-3-ulose + reduced acceptor.</text>
        <dbReference type="EC" id="1.1.99.29"/>
    </reaction>
</comment>
<evidence type="ECO:0000256" key="1">
    <source>
        <dbReference type="ARBA" id="ARBA00001974"/>
    </source>
</evidence>
<dbReference type="OrthoDB" id="269227at2759"/>
<feature type="active site" description="Proton acceptor" evidence="15">
    <location>
        <position position="583"/>
    </location>
</feature>
<feature type="binding site" evidence="16">
    <location>
        <position position="263"/>
    </location>
    <ligand>
        <name>FAD</name>
        <dbReference type="ChEBI" id="CHEBI:57692"/>
    </ligand>
</feature>
<keyword evidence="22" id="KW-1185">Reference proteome</keyword>
<evidence type="ECO:0000256" key="10">
    <source>
        <dbReference type="ARBA" id="ARBA00033986"/>
    </source>
</evidence>
<dbReference type="PANTHER" id="PTHR11552:SF147">
    <property type="entry name" value="CHOLINE DEHYDROGENASE, MITOCHONDRIAL"/>
    <property type="match status" value="1"/>
</dbReference>
<evidence type="ECO:0000256" key="9">
    <source>
        <dbReference type="ARBA" id="ARBA00024699"/>
    </source>
</evidence>
<evidence type="ECO:0000256" key="12">
    <source>
        <dbReference type="ARBA" id="ARBA00034029"/>
    </source>
</evidence>
<proteinExistence type="inferred from homology"/>
<dbReference type="PANTHER" id="PTHR11552">
    <property type="entry name" value="GLUCOSE-METHANOL-CHOLINE GMC OXIDOREDUCTASE"/>
    <property type="match status" value="1"/>
</dbReference>
<gene>
    <name evidence="21" type="ORF">CVT26_005090</name>
</gene>
<keyword evidence="6" id="KW-0964">Secreted</keyword>
<evidence type="ECO:0000313" key="21">
    <source>
        <dbReference type="EMBL" id="PPQ96411.1"/>
    </source>
</evidence>
<dbReference type="EC" id="1.1.99.29" evidence="5"/>
<dbReference type="PROSITE" id="PS00624">
    <property type="entry name" value="GMC_OXRED_2"/>
    <property type="match status" value="1"/>
</dbReference>
<comment type="catalytic activity">
    <reaction evidence="11">
        <text>pyranose + acceptor = pyranos-2,3-diulose + reduced acceptor.</text>
        <dbReference type="EC" id="1.1.99.29"/>
    </reaction>
</comment>
<dbReference type="InParanoid" id="A0A409Y0B2"/>
<comment type="subcellular location">
    <subcellularLocation>
        <location evidence="2">Secreted</location>
    </subcellularLocation>
</comment>
<comment type="similarity">
    <text evidence="3 17">Belongs to the GMC oxidoreductase family.</text>
</comment>
<dbReference type="EMBL" id="NHYE01001374">
    <property type="protein sequence ID" value="PPQ96411.1"/>
    <property type="molecule type" value="Genomic_DNA"/>
</dbReference>
<feature type="domain" description="Glucose-methanol-choline oxidoreductase N-terminal" evidence="19">
    <location>
        <begin position="114"/>
        <end position="137"/>
    </location>
</feature>
<evidence type="ECO:0000256" key="6">
    <source>
        <dbReference type="ARBA" id="ARBA00022525"/>
    </source>
</evidence>
<feature type="chain" id="PRO_5019020703" description="pyranose dehydrogenase (acceptor)" evidence="18">
    <location>
        <begin position="19"/>
        <end position="604"/>
    </location>
</feature>
<dbReference type="InterPro" id="IPR012132">
    <property type="entry name" value="GMC_OxRdtase"/>
</dbReference>
<keyword evidence="8 16" id="KW-0274">FAD</keyword>
<evidence type="ECO:0000256" key="15">
    <source>
        <dbReference type="PIRSR" id="PIRSR000137-1"/>
    </source>
</evidence>
<evidence type="ECO:0000256" key="5">
    <source>
        <dbReference type="ARBA" id="ARBA00013177"/>
    </source>
</evidence>
<evidence type="ECO:0000259" key="19">
    <source>
        <dbReference type="PROSITE" id="PS00623"/>
    </source>
</evidence>
<dbReference type="Pfam" id="PF00732">
    <property type="entry name" value="GMC_oxred_N"/>
    <property type="match status" value="1"/>
</dbReference>
<comment type="caution">
    <text evidence="21">The sequence shown here is derived from an EMBL/GenBank/DDBJ whole genome shotgun (WGS) entry which is preliminary data.</text>
</comment>